<dbReference type="GO" id="GO:0043107">
    <property type="term" value="P:type IV pilus-dependent motility"/>
    <property type="evidence" value="ECO:0007669"/>
    <property type="project" value="TreeGrafter"/>
</dbReference>
<evidence type="ECO:0000256" key="1">
    <source>
        <dbReference type="ARBA" id="ARBA00005233"/>
    </source>
</evidence>
<evidence type="ECO:0000313" key="4">
    <source>
        <dbReference type="EMBL" id="TRY12185.1"/>
    </source>
</evidence>
<dbReference type="AlphaFoldDB" id="A0A553JIA6"/>
<keyword evidence="3" id="KW-1133">Transmembrane helix</keyword>
<keyword evidence="2" id="KW-0488">Methylation</keyword>
<dbReference type="Pfam" id="PF07963">
    <property type="entry name" value="N_methyl"/>
    <property type="match status" value="1"/>
</dbReference>
<comment type="caution">
    <text evidence="4">The sequence shown here is derived from an EMBL/GenBank/DDBJ whole genome shotgun (WGS) entry which is preliminary data.</text>
</comment>
<dbReference type="SUPFAM" id="SSF54523">
    <property type="entry name" value="Pili subunits"/>
    <property type="match status" value="1"/>
</dbReference>
<comment type="similarity">
    <text evidence="1">Belongs to the N-Me-Phe pilin family.</text>
</comment>
<gene>
    <name evidence="4" type="ORF">FN961_22165</name>
</gene>
<dbReference type="InterPro" id="IPR045584">
    <property type="entry name" value="Pilin-like"/>
</dbReference>
<evidence type="ECO:0000313" key="5">
    <source>
        <dbReference type="Proteomes" id="UP000318126"/>
    </source>
</evidence>
<dbReference type="GO" id="GO:0044096">
    <property type="term" value="C:type IV pilus"/>
    <property type="evidence" value="ECO:0007669"/>
    <property type="project" value="TreeGrafter"/>
</dbReference>
<proteinExistence type="inferred from homology"/>
<dbReference type="InterPro" id="IPR012902">
    <property type="entry name" value="N_methyl_site"/>
</dbReference>
<dbReference type="NCBIfam" id="TIGR02532">
    <property type="entry name" value="IV_pilin_GFxxxE"/>
    <property type="match status" value="1"/>
</dbReference>
<accession>A0A553JIA6</accession>
<dbReference type="Gene3D" id="3.30.700.10">
    <property type="entry name" value="Glycoprotein, Type 4 Pilin"/>
    <property type="match status" value="1"/>
</dbReference>
<dbReference type="EMBL" id="VKGK01000039">
    <property type="protein sequence ID" value="TRY12185.1"/>
    <property type="molecule type" value="Genomic_DNA"/>
</dbReference>
<feature type="transmembrane region" description="Helical" evidence="3">
    <location>
        <begin position="21"/>
        <end position="44"/>
    </location>
</feature>
<dbReference type="PROSITE" id="PS00409">
    <property type="entry name" value="PROKAR_NTER_METHYL"/>
    <property type="match status" value="1"/>
</dbReference>
<keyword evidence="5" id="KW-1185">Reference proteome</keyword>
<dbReference type="PANTHER" id="PTHR30093">
    <property type="entry name" value="GENERAL SECRETION PATHWAY PROTEIN G"/>
    <property type="match status" value="1"/>
</dbReference>
<dbReference type="OrthoDB" id="6272706at2"/>
<evidence type="ECO:0000256" key="2">
    <source>
        <dbReference type="ARBA" id="ARBA00022481"/>
    </source>
</evidence>
<name>A0A553JIA6_SHEHA</name>
<dbReference type="PANTHER" id="PTHR30093:SF34">
    <property type="entry name" value="PREPILIN PEPTIDASE-DEPENDENT PROTEIN D"/>
    <property type="match status" value="1"/>
</dbReference>
<reference evidence="5" key="1">
    <citation type="submission" date="2019-07" db="EMBL/GenBank/DDBJ databases">
        <title>Shewanella sp. YLB-08 draft genomic sequence.</title>
        <authorList>
            <person name="Yu L."/>
        </authorList>
    </citation>
    <scope>NUCLEOTIDE SEQUENCE [LARGE SCALE GENOMIC DNA]</scope>
    <source>
        <strain evidence="5">JCM 20706</strain>
    </source>
</reference>
<keyword evidence="3" id="KW-0812">Transmembrane</keyword>
<protein>
    <submittedName>
        <fullName evidence="4">Prepilin-type N-terminal cleavage/methylation domain-containing protein</fullName>
    </submittedName>
</protein>
<dbReference type="Proteomes" id="UP000318126">
    <property type="component" value="Unassembled WGS sequence"/>
</dbReference>
<sequence>MKGTNFKNSLSKKMNKQAKGFTLIELMIVVAIIGILAAVALPAYKDYVTTAQGGSSVKGVNTFATKIATCIQTGIGCVDIPEEVNKNQQFTAIAAADVAQDKGLTLVWTEKKCVLTATFSTAGAVTLAMDKGATGTDADLVLCKSGANIK</sequence>
<keyword evidence="3" id="KW-0472">Membrane</keyword>
<organism evidence="4 5">
    <name type="scientific">Shewanella hanedai</name>
    <name type="common">Alteromonas hanedai</name>
    <dbReference type="NCBI Taxonomy" id="25"/>
    <lineage>
        <taxon>Bacteria</taxon>
        <taxon>Pseudomonadati</taxon>
        <taxon>Pseudomonadota</taxon>
        <taxon>Gammaproteobacteria</taxon>
        <taxon>Alteromonadales</taxon>
        <taxon>Shewanellaceae</taxon>
        <taxon>Shewanella</taxon>
    </lineage>
</organism>
<evidence type="ECO:0000256" key="3">
    <source>
        <dbReference type="SAM" id="Phobius"/>
    </source>
</evidence>